<evidence type="ECO:0000256" key="1">
    <source>
        <dbReference type="SAM" id="Phobius"/>
    </source>
</evidence>
<feature type="transmembrane region" description="Helical" evidence="1">
    <location>
        <begin position="92"/>
        <end position="113"/>
    </location>
</feature>
<keyword evidence="1" id="KW-0812">Transmembrane</keyword>
<feature type="transmembrane region" description="Helical" evidence="1">
    <location>
        <begin position="12"/>
        <end position="31"/>
    </location>
</feature>
<dbReference type="Proteomes" id="UP000295681">
    <property type="component" value="Unassembled WGS sequence"/>
</dbReference>
<feature type="transmembrane region" description="Helical" evidence="1">
    <location>
        <begin position="51"/>
        <end position="71"/>
    </location>
</feature>
<sequence>MALKSTAYSLINKIILALFSFFVFLTLYFALVSPNLTLGDNVARQVIGEKTTWLSIAFILLVVGAIIGIVIDKRIRYCFNFIFYIKGKITAPILFMLVVGLQLLFVFATHPAIGFDPGAIHSALTNTTDDELVSYFSLSTNNLPLLLIQHHIAVYFSNHSWLLFDIVTLILVDISIILNTITISIIDRTKVIWALYLQSIFLLVFPMIIVPYSDTWVLPLVSSYLLCYVIAQRQQRMSSILIMGLGGILVALTYFIKPSAIVPVVAIILIELLGMLRALYLKQFKILIYSISAVTLMLLTMFVTVTYGQQQINKQDYIQIRKGDNMPPIHFISMGLSGDGGYNPKDNIEMAKRSAYEDKVTYSENILKQRLAKLGIFGYLKFLLHKHNKNTSDGTFAWLIEGHFIQSKLDKQDKSRFFKNLVYPKGKYVADFRYIAQWIWIFILGLMAFGFNYHHKLAQVLRLSIIGAFVYLLIFEGGRSRYLIQFLPVIFILATLSSSYTVNLFKRTFAWMRI</sequence>
<name>A0A4R5N7V3_9LACO</name>
<keyword evidence="1" id="KW-0472">Membrane</keyword>
<feature type="transmembrane region" description="Helical" evidence="1">
    <location>
        <begin position="238"/>
        <end position="256"/>
    </location>
</feature>
<feature type="transmembrane region" description="Helical" evidence="1">
    <location>
        <begin position="262"/>
        <end position="280"/>
    </location>
</feature>
<gene>
    <name evidence="2" type="ORF">C5L23_000272</name>
</gene>
<protein>
    <recommendedName>
        <fullName evidence="4">Glycosyltransferase RgtA/B/C/D-like domain-containing protein</fullName>
    </recommendedName>
</protein>
<dbReference type="NCBIfam" id="TIGR03766">
    <property type="entry name" value="TIGR03766 family XrtG-associated glycosyltransferase"/>
    <property type="match status" value="1"/>
</dbReference>
<evidence type="ECO:0008006" key="4">
    <source>
        <dbReference type="Google" id="ProtNLM"/>
    </source>
</evidence>
<keyword evidence="1" id="KW-1133">Transmembrane helix</keyword>
<dbReference type="STRING" id="907931.GCA_000165675_01097"/>
<dbReference type="AlphaFoldDB" id="A0A4R5N7V3"/>
<accession>A0A4R5N7V3</accession>
<evidence type="ECO:0000313" key="3">
    <source>
        <dbReference type="Proteomes" id="UP000295681"/>
    </source>
</evidence>
<evidence type="ECO:0000313" key="2">
    <source>
        <dbReference type="EMBL" id="TDG67966.1"/>
    </source>
</evidence>
<dbReference type="RefSeq" id="WP_133264356.1">
    <property type="nucleotide sequence ID" value="NZ_JAGYGP010000001.1"/>
</dbReference>
<comment type="caution">
    <text evidence="2">The sequence shown here is derived from an EMBL/GenBank/DDBJ whole genome shotgun (WGS) entry which is preliminary data.</text>
</comment>
<organism evidence="2 3">
    <name type="scientific">Leuconostoc fallax</name>
    <dbReference type="NCBI Taxonomy" id="1251"/>
    <lineage>
        <taxon>Bacteria</taxon>
        <taxon>Bacillati</taxon>
        <taxon>Bacillota</taxon>
        <taxon>Bacilli</taxon>
        <taxon>Lactobacillales</taxon>
        <taxon>Lactobacillaceae</taxon>
        <taxon>Leuconostoc</taxon>
    </lineage>
</organism>
<proteinExistence type="predicted"/>
<feature type="transmembrane region" description="Helical" evidence="1">
    <location>
        <begin position="434"/>
        <end position="453"/>
    </location>
</feature>
<feature type="transmembrane region" description="Helical" evidence="1">
    <location>
        <begin position="483"/>
        <end position="505"/>
    </location>
</feature>
<feature type="transmembrane region" description="Helical" evidence="1">
    <location>
        <begin position="215"/>
        <end position="231"/>
    </location>
</feature>
<reference evidence="2 3" key="1">
    <citation type="journal article" date="2019" name="Appl. Microbiol. Biotechnol.">
        <title>Uncovering carbohydrate metabolism through a genotype-phenotype association study of 56 lactic acid bacteria genomes.</title>
        <authorList>
            <person name="Buron-Moles G."/>
            <person name="Chailyan A."/>
            <person name="Dolejs I."/>
            <person name="Forster J."/>
            <person name="Miks M.H."/>
        </authorList>
    </citation>
    <scope>NUCLEOTIDE SEQUENCE [LARGE SCALE GENOMIC DNA]</scope>
    <source>
        <strain evidence="2 3">ATCC 700006</strain>
    </source>
</reference>
<feature type="transmembrane region" description="Helical" evidence="1">
    <location>
        <begin position="191"/>
        <end position="209"/>
    </location>
</feature>
<feature type="transmembrane region" description="Helical" evidence="1">
    <location>
        <begin position="161"/>
        <end position="179"/>
    </location>
</feature>
<feature type="transmembrane region" description="Helical" evidence="1">
    <location>
        <begin position="287"/>
        <end position="307"/>
    </location>
</feature>
<dbReference type="InterPro" id="IPR021200">
    <property type="entry name" value="CHIM_prot"/>
</dbReference>
<keyword evidence="3" id="KW-1185">Reference proteome</keyword>
<feature type="transmembrane region" description="Helical" evidence="1">
    <location>
        <begin position="460"/>
        <end position="477"/>
    </location>
</feature>
<dbReference type="EMBL" id="PUFI01000014">
    <property type="protein sequence ID" value="TDG67966.1"/>
    <property type="molecule type" value="Genomic_DNA"/>
</dbReference>